<gene>
    <name evidence="5" type="ORF">MSPICULIGERA_LOCUS19233</name>
</gene>
<feature type="signal peptide" evidence="3">
    <location>
        <begin position="1"/>
        <end position="19"/>
    </location>
</feature>
<evidence type="ECO:0000256" key="3">
    <source>
        <dbReference type="SAM" id="SignalP"/>
    </source>
</evidence>
<accession>A0AA36D770</accession>
<dbReference type="SUPFAM" id="SSF53187">
    <property type="entry name" value="Zn-dependent exopeptidases"/>
    <property type="match status" value="1"/>
</dbReference>
<evidence type="ECO:0000256" key="2">
    <source>
        <dbReference type="ARBA" id="ARBA00005634"/>
    </source>
</evidence>
<name>A0AA36D770_9BILA</name>
<proteinExistence type="inferred from homology"/>
<dbReference type="InterPro" id="IPR007484">
    <property type="entry name" value="Peptidase_M28"/>
</dbReference>
<evidence type="ECO:0000313" key="5">
    <source>
        <dbReference type="EMBL" id="CAJ0581064.1"/>
    </source>
</evidence>
<feature type="chain" id="PRO_5041251201" description="Peptidase M28 domain-containing protein" evidence="3">
    <location>
        <begin position="20"/>
        <end position="368"/>
    </location>
</feature>
<dbReference type="InterPro" id="IPR045175">
    <property type="entry name" value="M28_fam"/>
</dbReference>
<comment type="cofactor">
    <cofactor evidence="1">
        <name>Zn(2+)</name>
        <dbReference type="ChEBI" id="CHEBI:29105"/>
    </cofactor>
</comment>
<dbReference type="AlphaFoldDB" id="A0AA36D770"/>
<dbReference type="PANTHER" id="PTHR12147">
    <property type="entry name" value="METALLOPEPTIDASE M28 FAMILY MEMBER"/>
    <property type="match status" value="1"/>
</dbReference>
<organism evidence="5 6">
    <name type="scientific">Mesorhabditis spiculigera</name>
    <dbReference type="NCBI Taxonomy" id="96644"/>
    <lineage>
        <taxon>Eukaryota</taxon>
        <taxon>Metazoa</taxon>
        <taxon>Ecdysozoa</taxon>
        <taxon>Nematoda</taxon>
        <taxon>Chromadorea</taxon>
        <taxon>Rhabditida</taxon>
        <taxon>Rhabditina</taxon>
        <taxon>Rhabditomorpha</taxon>
        <taxon>Rhabditoidea</taxon>
        <taxon>Rhabditidae</taxon>
        <taxon>Mesorhabditinae</taxon>
        <taxon>Mesorhabditis</taxon>
    </lineage>
</organism>
<dbReference type="GO" id="GO:0008235">
    <property type="term" value="F:metalloexopeptidase activity"/>
    <property type="evidence" value="ECO:0007669"/>
    <property type="project" value="InterPro"/>
</dbReference>
<comment type="caution">
    <text evidence="5">The sequence shown here is derived from an EMBL/GenBank/DDBJ whole genome shotgun (WGS) entry which is preliminary data.</text>
</comment>
<dbReference type="PANTHER" id="PTHR12147:SF26">
    <property type="entry name" value="PEPTIDASE M28 DOMAIN-CONTAINING PROTEIN"/>
    <property type="match status" value="1"/>
</dbReference>
<dbReference type="Gene3D" id="3.40.630.10">
    <property type="entry name" value="Zn peptidases"/>
    <property type="match status" value="1"/>
</dbReference>
<dbReference type="GO" id="GO:0006508">
    <property type="term" value="P:proteolysis"/>
    <property type="evidence" value="ECO:0007669"/>
    <property type="project" value="InterPro"/>
</dbReference>
<comment type="similarity">
    <text evidence="2">Belongs to the peptidase M28 family. M28B subfamily.</text>
</comment>
<evidence type="ECO:0000256" key="1">
    <source>
        <dbReference type="ARBA" id="ARBA00001947"/>
    </source>
</evidence>
<evidence type="ECO:0000313" key="6">
    <source>
        <dbReference type="Proteomes" id="UP001177023"/>
    </source>
</evidence>
<evidence type="ECO:0000259" key="4">
    <source>
        <dbReference type="Pfam" id="PF04389"/>
    </source>
</evidence>
<keyword evidence="3" id="KW-0732">Signal</keyword>
<feature type="domain" description="Peptidase M28" evidence="4">
    <location>
        <begin position="87"/>
        <end position="190"/>
    </location>
</feature>
<sequence>MRLLIFLLPISALAQLSDVDRMRHDLSRFLSMPRFTELEKKRTREEITQAFSGMGLAAMTHSYVSAEDKLSLGHNVISIQAGPFYGSPEDQTVIVAANYDTIEGAPGVDDNGSGVAAVLETARTLATLDRLYQRQYTIIYALFDMKYQGLAGSHAFVSDIVIPLLRRTNGTISAVLILDGLAHFDPFPTSQSMPQSFETFFPGAARELSLHKHMGDFVQVTGRAGLDDGLMQNFVAAFTRAASMIAPDWAFRPWLLPLKIPLHEVRSMEGLQALHPFLYADHSSFYFHDQRYLKIPTLYITDTLSHRGVKQYCTYCDGLYMINEQNLRFLSLMTDTVIRSVVQLAGSEAADIVDEMFMTFGFGAAARI</sequence>
<dbReference type="EMBL" id="CATQJA010002662">
    <property type="protein sequence ID" value="CAJ0581064.1"/>
    <property type="molecule type" value="Genomic_DNA"/>
</dbReference>
<reference evidence="5" key="1">
    <citation type="submission" date="2023-06" db="EMBL/GenBank/DDBJ databases">
        <authorList>
            <person name="Delattre M."/>
        </authorList>
    </citation>
    <scope>NUCLEOTIDE SEQUENCE</scope>
    <source>
        <strain evidence="5">AF72</strain>
    </source>
</reference>
<keyword evidence="6" id="KW-1185">Reference proteome</keyword>
<feature type="non-terminal residue" evidence="5">
    <location>
        <position position="368"/>
    </location>
</feature>
<dbReference type="Pfam" id="PF04389">
    <property type="entry name" value="Peptidase_M28"/>
    <property type="match status" value="1"/>
</dbReference>
<protein>
    <recommendedName>
        <fullName evidence="4">Peptidase M28 domain-containing protein</fullName>
    </recommendedName>
</protein>
<dbReference type="Proteomes" id="UP001177023">
    <property type="component" value="Unassembled WGS sequence"/>
</dbReference>